<gene>
    <name evidence="10" type="ORF">N1851_018944</name>
</gene>
<accession>A0AA47MMT4</accession>
<evidence type="ECO:0000259" key="8">
    <source>
        <dbReference type="Pfam" id="PF13359"/>
    </source>
</evidence>
<dbReference type="InterPro" id="IPR027806">
    <property type="entry name" value="HARBI1_dom"/>
</dbReference>
<evidence type="ECO:0000313" key="10">
    <source>
        <dbReference type="EMBL" id="KAK0142950.1"/>
    </source>
</evidence>
<dbReference type="PANTHER" id="PTHR23080">
    <property type="entry name" value="THAP DOMAIN PROTEIN"/>
    <property type="match status" value="1"/>
</dbReference>
<dbReference type="EMBL" id="JAOPHQ010003452">
    <property type="protein sequence ID" value="KAK0142950.1"/>
    <property type="molecule type" value="Genomic_DNA"/>
</dbReference>
<reference evidence="10" key="1">
    <citation type="journal article" date="2023" name="Front. Mar. Sci.">
        <title>A new Merluccius polli reference genome to investigate the effects of global change in West African waters.</title>
        <authorList>
            <person name="Mateo J.L."/>
            <person name="Blanco-Fernandez C."/>
            <person name="Garcia-Vazquez E."/>
            <person name="Machado-Schiaffino G."/>
        </authorList>
    </citation>
    <scope>NUCLEOTIDE SEQUENCE</scope>
    <source>
        <strain evidence="10">C29</strain>
        <tissue evidence="10">Fin</tissue>
    </source>
</reference>
<dbReference type="Proteomes" id="UP001174136">
    <property type="component" value="Unassembled WGS sequence"/>
</dbReference>
<evidence type="ECO:0000256" key="5">
    <source>
        <dbReference type="ARBA" id="ARBA00023125"/>
    </source>
</evidence>
<keyword evidence="11" id="KW-1185">Reference proteome</keyword>
<feature type="region of interest" description="Disordered" evidence="6">
    <location>
        <begin position="626"/>
        <end position="649"/>
    </location>
</feature>
<dbReference type="Pfam" id="PF05485">
    <property type="entry name" value="THAP"/>
    <property type="match status" value="1"/>
</dbReference>
<evidence type="ECO:0000259" key="9">
    <source>
        <dbReference type="Pfam" id="PF13613"/>
    </source>
</evidence>
<name>A0AA47MMT4_MERPO</name>
<feature type="domain" description="DDE Tnp4" evidence="8">
    <location>
        <begin position="326"/>
        <end position="485"/>
    </location>
</feature>
<dbReference type="InterPro" id="IPR027805">
    <property type="entry name" value="Transposase_HTH_dom"/>
</dbReference>
<keyword evidence="3" id="KW-0863">Zinc-finger</keyword>
<evidence type="ECO:0000259" key="7">
    <source>
        <dbReference type="Pfam" id="PF05485"/>
    </source>
</evidence>
<evidence type="ECO:0008006" key="12">
    <source>
        <dbReference type="Google" id="ProtNLM"/>
    </source>
</evidence>
<keyword evidence="4" id="KW-0862">Zinc</keyword>
<keyword evidence="5" id="KW-0238">DNA-binding</keyword>
<evidence type="ECO:0000256" key="3">
    <source>
        <dbReference type="ARBA" id="ARBA00022771"/>
    </source>
</evidence>
<evidence type="ECO:0000256" key="4">
    <source>
        <dbReference type="ARBA" id="ARBA00022833"/>
    </source>
</evidence>
<dbReference type="Pfam" id="PF13359">
    <property type="entry name" value="DDE_Tnp_4"/>
    <property type="match status" value="1"/>
</dbReference>
<sequence length="649" mass="72971">MEKNNVKEKGPYRNKLTQGAKQRYLEKLSDIQNIDPYELPAAQWHRDLNNLPPCTYMDIVNYLVFGVSHYTMQEFKSHKSLESYETFCCGWVQDLAIHKPPGGIAIQKKFYRIPTGSRPFQSNRRRLWLQAIKRVDWNEDIIKNARVCSAHFISAEEDIPVPKIDYDDLNLRYCQLQEDYVNLQQEFDTLRAENVKLKGELQKSTFSYTTVKCNISQLIFLTGLTSVVFEWLITKIMGSVERIHNKLTVEDHLLIILMKLRLGLSNTDLAYRFQVSKTTISNILRSWVPAMAFILKSLIKWPSKGAVLKNMPKIFKRNFKRCRCIIDCTEIFIARPSSLTARAQTWSNYKHNNTIKYLIAITPAGAISFLSPGWGGRVSDKQITNESGFLKLLEPRDEVLADRGFLIRDELAAYGATLRIPHFTKGKKQLSAQEVDTARQLSRVRIHVERVIGRWKNFKIMQTVIPVSQVNILDDVVIVCGALTNLCKSPGVNQHWGPLWSREISSSQNEIEEPALNDSVGVRGGFRLDDGNPTWTDLSSAAERVTGKSSSGGTCSPKAEASQMCDQATEASQLCGSGSMSQSDSEAWTTESPESTRSSTPCQSSSSALATPGILVISLCEYPKKEEETDSTGPLCGGRTFIKSQGAQG</sequence>
<evidence type="ECO:0000256" key="6">
    <source>
        <dbReference type="SAM" id="MobiDB-lite"/>
    </source>
</evidence>
<evidence type="ECO:0000256" key="1">
    <source>
        <dbReference type="ARBA" id="ARBA00001968"/>
    </source>
</evidence>
<dbReference type="GO" id="GO:0008270">
    <property type="term" value="F:zinc ion binding"/>
    <property type="evidence" value="ECO:0007669"/>
    <property type="project" value="UniProtKB-KW"/>
</dbReference>
<proteinExistence type="predicted"/>
<feature type="domain" description="THAP-type" evidence="7">
    <location>
        <begin position="109"/>
        <end position="154"/>
    </location>
</feature>
<feature type="region of interest" description="Disordered" evidence="6">
    <location>
        <begin position="522"/>
        <end position="559"/>
    </location>
</feature>
<dbReference type="AlphaFoldDB" id="A0AA47MMT4"/>
<comment type="caution">
    <text evidence="10">The sequence shown here is derived from an EMBL/GenBank/DDBJ whole genome shotgun (WGS) entry which is preliminary data.</text>
</comment>
<evidence type="ECO:0000313" key="11">
    <source>
        <dbReference type="Proteomes" id="UP001174136"/>
    </source>
</evidence>
<feature type="compositionally biased region" description="Low complexity" evidence="6">
    <location>
        <begin position="589"/>
        <end position="607"/>
    </location>
</feature>
<organism evidence="10 11">
    <name type="scientific">Merluccius polli</name>
    <name type="common">Benguela hake</name>
    <name type="synonym">Merluccius cadenati</name>
    <dbReference type="NCBI Taxonomy" id="89951"/>
    <lineage>
        <taxon>Eukaryota</taxon>
        <taxon>Metazoa</taxon>
        <taxon>Chordata</taxon>
        <taxon>Craniata</taxon>
        <taxon>Vertebrata</taxon>
        <taxon>Euteleostomi</taxon>
        <taxon>Actinopterygii</taxon>
        <taxon>Neopterygii</taxon>
        <taxon>Teleostei</taxon>
        <taxon>Neoteleostei</taxon>
        <taxon>Acanthomorphata</taxon>
        <taxon>Zeiogadaria</taxon>
        <taxon>Gadariae</taxon>
        <taxon>Gadiformes</taxon>
        <taxon>Gadoidei</taxon>
        <taxon>Merlucciidae</taxon>
        <taxon>Merluccius</taxon>
    </lineage>
</organism>
<dbReference type="GO" id="GO:0003677">
    <property type="term" value="F:DNA binding"/>
    <property type="evidence" value="ECO:0007669"/>
    <property type="project" value="UniProtKB-KW"/>
</dbReference>
<protein>
    <recommendedName>
        <fullName evidence="12">THAP-type domain-containing protein</fullName>
    </recommendedName>
</protein>
<feature type="region of interest" description="Disordered" evidence="6">
    <location>
        <begin position="575"/>
        <end position="607"/>
    </location>
</feature>
<evidence type="ECO:0000256" key="2">
    <source>
        <dbReference type="ARBA" id="ARBA00022723"/>
    </source>
</evidence>
<comment type="cofactor">
    <cofactor evidence="1">
        <name>a divalent metal cation</name>
        <dbReference type="ChEBI" id="CHEBI:60240"/>
    </cofactor>
</comment>
<keyword evidence="2" id="KW-0479">Metal-binding</keyword>
<feature type="compositionally biased region" description="Polar residues" evidence="6">
    <location>
        <begin position="575"/>
        <end position="588"/>
    </location>
</feature>
<feature type="domain" description="Transposase Helix-turn-helix" evidence="9">
    <location>
        <begin position="245"/>
        <end position="296"/>
    </location>
</feature>
<dbReference type="Pfam" id="PF13613">
    <property type="entry name" value="HTH_Tnp_4"/>
    <property type="match status" value="1"/>
</dbReference>
<dbReference type="InterPro" id="IPR006612">
    <property type="entry name" value="THAP_Znf"/>
</dbReference>